<feature type="transmembrane region" description="Helical" evidence="1">
    <location>
        <begin position="39"/>
        <end position="60"/>
    </location>
</feature>
<protein>
    <submittedName>
        <fullName evidence="2">Uncharacterized protein</fullName>
    </submittedName>
</protein>
<dbReference type="EMBL" id="KZ150290">
    <property type="protein sequence ID" value="PZC71587.1"/>
    <property type="molecule type" value="Genomic_DNA"/>
</dbReference>
<feature type="non-terminal residue" evidence="2">
    <location>
        <position position="1"/>
    </location>
</feature>
<reference evidence="2 3" key="1">
    <citation type="journal article" date="2017" name="BMC Biol.">
        <title>Genomic innovations, transcriptional plasticity and gene loss underlying the evolution and divergence of two highly polyphagous and invasive Helicoverpa pest species.</title>
        <authorList>
            <person name="Pearce S.L."/>
            <person name="Clarke D.F."/>
            <person name="East P.D."/>
            <person name="Elfekih S."/>
            <person name="Gordon K.H."/>
            <person name="Jermiin L.S."/>
            <person name="McGaughran A."/>
            <person name="Oakeshott J.G."/>
            <person name="Papanikolaou A."/>
            <person name="Perera O.P."/>
            <person name="Rane R.V."/>
            <person name="Richards S."/>
            <person name="Tay W.T."/>
            <person name="Walsh T.K."/>
            <person name="Anderson A."/>
            <person name="Anderson C.J."/>
            <person name="Asgari S."/>
            <person name="Board P.G."/>
            <person name="Bretschneider A."/>
            <person name="Campbell P.M."/>
            <person name="Chertemps T."/>
            <person name="Christeller J.T."/>
            <person name="Coppin C.W."/>
            <person name="Downes S.J."/>
            <person name="Duan G."/>
            <person name="Farnsworth C.A."/>
            <person name="Good R.T."/>
            <person name="Han L.B."/>
            <person name="Han Y.C."/>
            <person name="Hatje K."/>
            <person name="Horne I."/>
            <person name="Huang Y.P."/>
            <person name="Hughes D.S."/>
            <person name="Jacquin-Joly E."/>
            <person name="James W."/>
            <person name="Jhangiani S."/>
            <person name="Kollmar M."/>
            <person name="Kuwar S.S."/>
            <person name="Li S."/>
            <person name="Liu N.Y."/>
            <person name="Maibeche M.T."/>
            <person name="Miller J.R."/>
            <person name="Montagne N."/>
            <person name="Perry T."/>
            <person name="Qu J."/>
            <person name="Song S.V."/>
            <person name="Sutton G.G."/>
            <person name="Vogel H."/>
            <person name="Walenz B.P."/>
            <person name="Xu W."/>
            <person name="Zhang H.J."/>
            <person name="Zou Z."/>
            <person name="Batterham P."/>
            <person name="Edwards O.R."/>
            <person name="Feyereisen R."/>
            <person name="Gibbs R.A."/>
            <person name="Heckel D.G."/>
            <person name="McGrath A."/>
            <person name="Robin C."/>
            <person name="Scherer S.E."/>
            <person name="Worley K.C."/>
            <person name="Wu Y.D."/>
        </authorList>
    </citation>
    <scope>NUCLEOTIDE SEQUENCE [LARGE SCALE GENOMIC DNA]</scope>
    <source>
        <strain evidence="2">Harm_GR_Male_#8</strain>
        <tissue evidence="2">Whole organism</tissue>
    </source>
</reference>
<sequence length="64" mass="6713">KVLAVYSVSVAPKLEHGGEAAAKLIRWKSSPSRSPSSSLVSITALPHYGLAMLLLTCFGARGKC</sequence>
<dbReference type="Proteomes" id="UP000249218">
    <property type="component" value="Unassembled WGS sequence"/>
</dbReference>
<keyword evidence="1" id="KW-1133">Transmembrane helix</keyword>
<evidence type="ECO:0000313" key="3">
    <source>
        <dbReference type="Proteomes" id="UP000249218"/>
    </source>
</evidence>
<keyword evidence="1" id="KW-0472">Membrane</keyword>
<keyword evidence="3" id="KW-1185">Reference proteome</keyword>
<evidence type="ECO:0000256" key="1">
    <source>
        <dbReference type="SAM" id="Phobius"/>
    </source>
</evidence>
<keyword evidence="1" id="KW-0812">Transmembrane</keyword>
<dbReference type="AlphaFoldDB" id="A0A2W1BE93"/>
<organism evidence="2 3">
    <name type="scientific">Helicoverpa armigera</name>
    <name type="common">Cotton bollworm</name>
    <name type="synonym">Heliothis armigera</name>
    <dbReference type="NCBI Taxonomy" id="29058"/>
    <lineage>
        <taxon>Eukaryota</taxon>
        <taxon>Metazoa</taxon>
        <taxon>Ecdysozoa</taxon>
        <taxon>Arthropoda</taxon>
        <taxon>Hexapoda</taxon>
        <taxon>Insecta</taxon>
        <taxon>Pterygota</taxon>
        <taxon>Neoptera</taxon>
        <taxon>Endopterygota</taxon>
        <taxon>Lepidoptera</taxon>
        <taxon>Glossata</taxon>
        <taxon>Ditrysia</taxon>
        <taxon>Noctuoidea</taxon>
        <taxon>Noctuidae</taxon>
        <taxon>Heliothinae</taxon>
        <taxon>Helicoverpa</taxon>
    </lineage>
</organism>
<name>A0A2W1BE93_HELAM</name>
<gene>
    <name evidence="2" type="primary">HaOG212954</name>
    <name evidence="2" type="ORF">B5X24_HaOG212954</name>
</gene>
<evidence type="ECO:0000313" key="2">
    <source>
        <dbReference type="EMBL" id="PZC71587.1"/>
    </source>
</evidence>
<proteinExistence type="predicted"/>
<accession>A0A2W1BE93</accession>